<feature type="DNA-binding region" description="OmpR/PhoB-type" evidence="4">
    <location>
        <begin position="42"/>
        <end position="137"/>
    </location>
</feature>
<feature type="region of interest" description="Disordered" evidence="5">
    <location>
        <begin position="1"/>
        <end position="41"/>
    </location>
</feature>
<gene>
    <name evidence="8" type="ORF">F0L46_06265</name>
</gene>
<evidence type="ECO:0000256" key="4">
    <source>
        <dbReference type="PROSITE-ProRule" id="PRU01091"/>
    </source>
</evidence>
<dbReference type="PROSITE" id="PS50110">
    <property type="entry name" value="RESPONSE_REGULATORY"/>
    <property type="match status" value="1"/>
</dbReference>
<evidence type="ECO:0000313" key="9">
    <source>
        <dbReference type="Proteomes" id="UP000323142"/>
    </source>
</evidence>
<dbReference type="InterPro" id="IPR011006">
    <property type="entry name" value="CheY-like_superfamily"/>
</dbReference>
<dbReference type="GO" id="GO:0000160">
    <property type="term" value="P:phosphorelay signal transduction system"/>
    <property type="evidence" value="ECO:0007669"/>
    <property type="project" value="InterPro"/>
</dbReference>
<organism evidence="8 9">
    <name type="scientific">Salinarimonas soli</name>
    <dbReference type="NCBI Taxonomy" id="1638099"/>
    <lineage>
        <taxon>Bacteria</taxon>
        <taxon>Pseudomonadati</taxon>
        <taxon>Pseudomonadota</taxon>
        <taxon>Alphaproteobacteria</taxon>
        <taxon>Hyphomicrobiales</taxon>
        <taxon>Salinarimonadaceae</taxon>
        <taxon>Salinarimonas</taxon>
    </lineage>
</organism>
<sequence>MDRDGIPRVTCRQAGQGRSPMSANAMADEADAPPAGDVSEARPQTRFRGFELVMGSRVLLRDGVPVEIGSRAFDLLAVLLLARGTIVTKDEIFRNVWPRMVVEESNLRFQMACLRKVLGPDRDVIKTVPGRGYLLADEAAPAETRRPFPGGMPLLALPDVAPARATPAERPVPMAHPSAGEAPEVVLIEDDPDSRDSLQSLLRSAGLSVAPFGSVRAFLEGASPAPPRCVILDVWLPERSGLEFQADLIRAGLQVPLIFISGHADVHMSVRAMKAGALEFLVKPVRHQELLDAVRSAIAAPAGGAWDLERLSV</sequence>
<dbReference type="PROSITE" id="PS51755">
    <property type="entry name" value="OMPR_PHOB"/>
    <property type="match status" value="1"/>
</dbReference>
<dbReference type="InterPro" id="IPR016032">
    <property type="entry name" value="Sig_transdc_resp-reg_C-effctor"/>
</dbReference>
<dbReference type="GO" id="GO:0006355">
    <property type="term" value="P:regulation of DNA-templated transcription"/>
    <property type="evidence" value="ECO:0007669"/>
    <property type="project" value="InterPro"/>
</dbReference>
<protein>
    <submittedName>
        <fullName evidence="8">Response regulator</fullName>
    </submittedName>
</protein>
<dbReference type="InterPro" id="IPR001789">
    <property type="entry name" value="Sig_transdc_resp-reg_receiver"/>
</dbReference>
<dbReference type="SMART" id="SM00862">
    <property type="entry name" value="Trans_reg_C"/>
    <property type="match status" value="1"/>
</dbReference>
<dbReference type="Proteomes" id="UP000323142">
    <property type="component" value="Unassembled WGS sequence"/>
</dbReference>
<name>A0A5B2VJ69_9HYPH</name>
<dbReference type="Gene3D" id="3.40.50.2300">
    <property type="match status" value="1"/>
</dbReference>
<dbReference type="Pfam" id="PF00486">
    <property type="entry name" value="Trans_reg_C"/>
    <property type="match status" value="1"/>
</dbReference>
<keyword evidence="9" id="KW-1185">Reference proteome</keyword>
<feature type="domain" description="Response regulatory" evidence="6">
    <location>
        <begin position="184"/>
        <end position="298"/>
    </location>
</feature>
<reference evidence="8 9" key="2">
    <citation type="submission" date="2019-09" db="EMBL/GenBank/DDBJ databases">
        <authorList>
            <person name="Jin C."/>
        </authorList>
    </citation>
    <scope>NUCLEOTIDE SEQUENCE [LARGE SCALE GENOMIC DNA]</scope>
    <source>
        <strain evidence="8 9">BN140002</strain>
    </source>
</reference>
<dbReference type="Gene3D" id="1.10.10.10">
    <property type="entry name" value="Winged helix-like DNA-binding domain superfamily/Winged helix DNA-binding domain"/>
    <property type="match status" value="1"/>
</dbReference>
<dbReference type="SMART" id="SM00448">
    <property type="entry name" value="REC"/>
    <property type="match status" value="1"/>
</dbReference>
<evidence type="ECO:0000256" key="1">
    <source>
        <dbReference type="ARBA" id="ARBA00022553"/>
    </source>
</evidence>
<feature type="domain" description="OmpR/PhoB-type" evidence="7">
    <location>
        <begin position="42"/>
        <end position="137"/>
    </location>
</feature>
<evidence type="ECO:0000256" key="5">
    <source>
        <dbReference type="SAM" id="MobiDB-lite"/>
    </source>
</evidence>
<dbReference type="SUPFAM" id="SSF46894">
    <property type="entry name" value="C-terminal effector domain of the bipartite response regulators"/>
    <property type="match status" value="1"/>
</dbReference>
<comment type="caution">
    <text evidence="8">The sequence shown here is derived from an EMBL/GenBank/DDBJ whole genome shotgun (WGS) entry which is preliminary data.</text>
</comment>
<evidence type="ECO:0000256" key="2">
    <source>
        <dbReference type="ARBA" id="ARBA00023125"/>
    </source>
</evidence>
<dbReference type="SUPFAM" id="SSF52172">
    <property type="entry name" value="CheY-like"/>
    <property type="match status" value="1"/>
</dbReference>
<dbReference type="InterPro" id="IPR050595">
    <property type="entry name" value="Bact_response_regulator"/>
</dbReference>
<dbReference type="GO" id="GO:0003677">
    <property type="term" value="F:DNA binding"/>
    <property type="evidence" value="ECO:0007669"/>
    <property type="project" value="UniProtKB-UniRule"/>
</dbReference>
<accession>A0A5B2VJ69</accession>
<proteinExistence type="predicted"/>
<evidence type="ECO:0000313" key="8">
    <source>
        <dbReference type="EMBL" id="KAA2238247.1"/>
    </source>
</evidence>
<dbReference type="InterPro" id="IPR036388">
    <property type="entry name" value="WH-like_DNA-bd_sf"/>
</dbReference>
<dbReference type="EMBL" id="VUOA01000014">
    <property type="protein sequence ID" value="KAA2238247.1"/>
    <property type="molecule type" value="Genomic_DNA"/>
</dbReference>
<keyword evidence="1 3" id="KW-0597">Phosphoprotein</keyword>
<keyword evidence="2 4" id="KW-0238">DNA-binding</keyword>
<dbReference type="Pfam" id="PF00072">
    <property type="entry name" value="Response_reg"/>
    <property type="match status" value="1"/>
</dbReference>
<dbReference type="PANTHER" id="PTHR44591">
    <property type="entry name" value="STRESS RESPONSE REGULATOR PROTEIN 1"/>
    <property type="match status" value="1"/>
</dbReference>
<evidence type="ECO:0000259" key="6">
    <source>
        <dbReference type="PROSITE" id="PS50110"/>
    </source>
</evidence>
<dbReference type="OrthoDB" id="9802186at2"/>
<dbReference type="PANTHER" id="PTHR44591:SF25">
    <property type="entry name" value="CHEMOTAXIS TWO-COMPONENT RESPONSE REGULATOR"/>
    <property type="match status" value="1"/>
</dbReference>
<dbReference type="InterPro" id="IPR001867">
    <property type="entry name" value="OmpR/PhoB-type_DNA-bd"/>
</dbReference>
<reference evidence="8 9" key="1">
    <citation type="submission" date="2019-09" db="EMBL/GenBank/DDBJ databases">
        <title>Salinarimonas rosea gen. nov., sp. nov., a new member of the a-2 subgroup of the Proteobacteria.</title>
        <authorList>
            <person name="Liu J."/>
        </authorList>
    </citation>
    <scope>NUCLEOTIDE SEQUENCE [LARGE SCALE GENOMIC DNA]</scope>
    <source>
        <strain evidence="8 9">BN140002</strain>
    </source>
</reference>
<evidence type="ECO:0000259" key="7">
    <source>
        <dbReference type="PROSITE" id="PS51755"/>
    </source>
</evidence>
<dbReference type="AlphaFoldDB" id="A0A5B2VJ69"/>
<feature type="modified residue" description="4-aspartylphosphate" evidence="3">
    <location>
        <position position="233"/>
    </location>
</feature>
<dbReference type="CDD" id="cd00383">
    <property type="entry name" value="trans_reg_C"/>
    <property type="match status" value="1"/>
</dbReference>
<evidence type="ECO:0000256" key="3">
    <source>
        <dbReference type="PROSITE-ProRule" id="PRU00169"/>
    </source>
</evidence>